<organism evidence="2 3">
    <name type="scientific">Asterophora parasitica</name>
    <dbReference type="NCBI Taxonomy" id="117018"/>
    <lineage>
        <taxon>Eukaryota</taxon>
        <taxon>Fungi</taxon>
        <taxon>Dikarya</taxon>
        <taxon>Basidiomycota</taxon>
        <taxon>Agaricomycotina</taxon>
        <taxon>Agaricomycetes</taxon>
        <taxon>Agaricomycetidae</taxon>
        <taxon>Agaricales</taxon>
        <taxon>Tricholomatineae</taxon>
        <taxon>Lyophyllaceae</taxon>
        <taxon>Asterophora</taxon>
    </lineage>
</organism>
<evidence type="ECO:0000313" key="3">
    <source>
        <dbReference type="Proteomes" id="UP000775547"/>
    </source>
</evidence>
<reference evidence="2" key="2">
    <citation type="submission" date="2021-10" db="EMBL/GenBank/DDBJ databases">
        <title>Phylogenomics reveals ancestral predisposition of the termite-cultivated fungus Termitomyces towards a domesticated lifestyle.</title>
        <authorList>
            <person name="Auxier B."/>
            <person name="Grum-Grzhimaylo A."/>
            <person name="Cardenas M.E."/>
            <person name="Lodge J.D."/>
            <person name="Laessoe T."/>
            <person name="Pedersen O."/>
            <person name="Smith M.E."/>
            <person name="Kuyper T.W."/>
            <person name="Franco-Molano E.A."/>
            <person name="Baroni T.J."/>
            <person name="Aanen D.K."/>
        </authorList>
    </citation>
    <scope>NUCLEOTIDE SEQUENCE</scope>
    <source>
        <strain evidence="2">AP01</strain>
        <tissue evidence="2">Mycelium</tissue>
    </source>
</reference>
<keyword evidence="1" id="KW-1133">Transmembrane helix</keyword>
<keyword evidence="3" id="KW-1185">Reference proteome</keyword>
<protein>
    <submittedName>
        <fullName evidence="2">Uncharacterized protein</fullName>
    </submittedName>
</protein>
<name>A0A9P7KFL9_9AGAR</name>
<dbReference type="Proteomes" id="UP000775547">
    <property type="component" value="Unassembled WGS sequence"/>
</dbReference>
<dbReference type="OrthoDB" id="1932925at2759"/>
<keyword evidence="1" id="KW-0472">Membrane</keyword>
<dbReference type="AlphaFoldDB" id="A0A9P7KFL9"/>
<proteinExistence type="predicted"/>
<comment type="caution">
    <text evidence="2">The sequence shown here is derived from an EMBL/GenBank/DDBJ whole genome shotgun (WGS) entry which is preliminary data.</text>
</comment>
<reference evidence="2" key="1">
    <citation type="submission" date="2020-07" db="EMBL/GenBank/DDBJ databases">
        <authorList>
            <person name="Nieuwenhuis M."/>
            <person name="Van De Peppel L.J.J."/>
        </authorList>
    </citation>
    <scope>NUCLEOTIDE SEQUENCE</scope>
    <source>
        <strain evidence="2">AP01</strain>
        <tissue evidence="2">Mycelium</tissue>
    </source>
</reference>
<evidence type="ECO:0000313" key="2">
    <source>
        <dbReference type="EMBL" id="KAG5647639.1"/>
    </source>
</evidence>
<keyword evidence="1" id="KW-0812">Transmembrane</keyword>
<dbReference type="EMBL" id="JABCKV010000008">
    <property type="protein sequence ID" value="KAG5647639.1"/>
    <property type="molecule type" value="Genomic_DNA"/>
</dbReference>
<accession>A0A9P7KFL9</accession>
<evidence type="ECO:0000256" key="1">
    <source>
        <dbReference type="SAM" id="Phobius"/>
    </source>
</evidence>
<feature type="transmembrane region" description="Helical" evidence="1">
    <location>
        <begin position="309"/>
        <end position="328"/>
    </location>
</feature>
<sequence>MWPHFLGILVTALSVFVGLSRYVILDWSDPTRCAELLGRGSWLDDGLRNWQPNGCMLYSYKPAQATNCLRSKPVVFIGDSVTRTLFFQVAHLLDPKLPTAPSNDGEKHSDHVLQVTNGSSVSFFWDPFLNSTHTLDVLRSARDTAHRPSLLVLGSGLWYLRYANTSGGLPTWEANMEHILDEVVKSPVKPADEVVILPVEQVVTSKLSKDRALSLRSSDIDAMNSDLFHRISPSTNLGLLSSTPSLPVSLPLVFNQMLHPSQTEDGLHFSESLVKIQANILINLRCNDKMPKRFPLDKTCCSTYPWPPLLQLIILGTAVLWGPLVLLISRRPGMSNM</sequence>
<gene>
    <name evidence="2" type="ORF">DXG03_008992</name>
</gene>